<dbReference type="Gene3D" id="3.40.1350.10">
    <property type="match status" value="1"/>
</dbReference>
<dbReference type="RefSeq" id="WP_244865053.1">
    <property type="nucleotide sequence ID" value="NZ_BOVK01000016.1"/>
</dbReference>
<proteinExistence type="inferred from homology"/>
<keyword evidence="4" id="KW-1185">Reference proteome</keyword>
<dbReference type="PANTHER" id="PTHR34039:SF1">
    <property type="entry name" value="UPF0102 PROTEIN YRAN"/>
    <property type="match status" value="1"/>
</dbReference>
<protein>
    <recommendedName>
        <fullName evidence="2">UPF0102 protein XYCOK13_14870</fullName>
    </recommendedName>
</protein>
<dbReference type="EMBL" id="BOVK01000016">
    <property type="protein sequence ID" value="GIQ68663.1"/>
    <property type="molecule type" value="Genomic_DNA"/>
</dbReference>
<dbReference type="NCBIfam" id="NF009154">
    <property type="entry name" value="PRK12497.3-3"/>
    <property type="match status" value="1"/>
</dbReference>
<evidence type="ECO:0000256" key="2">
    <source>
        <dbReference type="HAMAP-Rule" id="MF_00048"/>
    </source>
</evidence>
<accession>A0A8J4H4Q7</accession>
<dbReference type="Pfam" id="PF02021">
    <property type="entry name" value="UPF0102"/>
    <property type="match status" value="1"/>
</dbReference>
<name>A0A8J4H4Q7_9BACL</name>
<dbReference type="NCBIfam" id="NF009150">
    <property type="entry name" value="PRK12497.1-3"/>
    <property type="match status" value="1"/>
</dbReference>
<gene>
    <name evidence="3" type="ORF">XYCOK13_14870</name>
</gene>
<comment type="similarity">
    <text evidence="1 2">Belongs to the UPF0102 family.</text>
</comment>
<evidence type="ECO:0000313" key="4">
    <source>
        <dbReference type="Proteomes" id="UP000677918"/>
    </source>
</evidence>
<dbReference type="InterPro" id="IPR011856">
    <property type="entry name" value="tRNA_endonuc-like_dom_sf"/>
</dbReference>
<dbReference type="InterPro" id="IPR003509">
    <property type="entry name" value="UPF0102_YraN-like"/>
</dbReference>
<comment type="caution">
    <text evidence="3">The sequence shown here is derived from an EMBL/GenBank/DDBJ whole genome shotgun (WGS) entry which is preliminary data.</text>
</comment>
<dbReference type="Proteomes" id="UP000677918">
    <property type="component" value="Unassembled WGS sequence"/>
</dbReference>
<evidence type="ECO:0000313" key="3">
    <source>
        <dbReference type="EMBL" id="GIQ68663.1"/>
    </source>
</evidence>
<dbReference type="GO" id="GO:0003676">
    <property type="term" value="F:nucleic acid binding"/>
    <property type="evidence" value="ECO:0007669"/>
    <property type="project" value="InterPro"/>
</dbReference>
<dbReference type="SUPFAM" id="SSF52980">
    <property type="entry name" value="Restriction endonuclease-like"/>
    <property type="match status" value="1"/>
</dbReference>
<dbReference type="PANTHER" id="PTHR34039">
    <property type="entry name" value="UPF0102 PROTEIN YRAN"/>
    <property type="match status" value="1"/>
</dbReference>
<dbReference type="AlphaFoldDB" id="A0A8J4H4Q7"/>
<dbReference type="CDD" id="cd20736">
    <property type="entry name" value="PoNe_Nuclease"/>
    <property type="match status" value="1"/>
</dbReference>
<dbReference type="InterPro" id="IPR011335">
    <property type="entry name" value="Restrct_endonuc-II-like"/>
</dbReference>
<evidence type="ECO:0000256" key="1">
    <source>
        <dbReference type="ARBA" id="ARBA00006738"/>
    </source>
</evidence>
<organism evidence="3 4">
    <name type="scientific">Xylanibacillus composti</name>
    <dbReference type="NCBI Taxonomy" id="1572762"/>
    <lineage>
        <taxon>Bacteria</taxon>
        <taxon>Bacillati</taxon>
        <taxon>Bacillota</taxon>
        <taxon>Bacilli</taxon>
        <taxon>Bacillales</taxon>
        <taxon>Paenibacillaceae</taxon>
        <taxon>Xylanibacillus</taxon>
    </lineage>
</organism>
<reference evidence="3" key="1">
    <citation type="submission" date="2021-04" db="EMBL/GenBank/DDBJ databases">
        <title>Draft genome sequence of Xylanibacillus composti strain K13.</title>
        <authorList>
            <person name="Uke A."/>
            <person name="Chhe C."/>
            <person name="Baramee S."/>
            <person name="Kosugi A."/>
        </authorList>
    </citation>
    <scope>NUCLEOTIDE SEQUENCE</scope>
    <source>
        <strain evidence="3">K13</strain>
    </source>
</reference>
<dbReference type="NCBIfam" id="TIGR00252">
    <property type="entry name" value="YraN family protein"/>
    <property type="match status" value="1"/>
</dbReference>
<sequence length="121" mass="14030">MNSRRLGKKALGDAGERSAAAFLAARGYRLLEQNWRCRSGELDIIAEKGARLIFVEVRTRQSDRKGTAAESVDVRKQWKLRQLAQIYLQQSRRQEEQVQFDVLALMWNGSEWSIQHIEHAF</sequence>
<dbReference type="HAMAP" id="MF_00048">
    <property type="entry name" value="UPF0102"/>
    <property type="match status" value="1"/>
</dbReference>